<protein>
    <recommendedName>
        <fullName evidence="1">Cupin type-2 domain-containing protein</fullName>
    </recommendedName>
</protein>
<dbReference type="InterPro" id="IPR047142">
    <property type="entry name" value="OryJ/VirC-like"/>
</dbReference>
<dbReference type="PANTHER" id="PTHR36156:SF3">
    <property type="entry name" value="CUPIN 2 CONSERVED BARREL DOMAIN-CONTAINING PROTEIN"/>
    <property type="match status" value="1"/>
</dbReference>
<dbReference type="OrthoDB" id="5840532at2759"/>
<reference evidence="2 3" key="1">
    <citation type="journal article" date="2016" name="Sci. Rep.">
        <title>Penicillium arizonense, a new, genome sequenced fungal species, reveals a high chemical diversity in secreted metabolites.</title>
        <authorList>
            <person name="Grijseels S."/>
            <person name="Nielsen J.C."/>
            <person name="Randelovic M."/>
            <person name="Nielsen J."/>
            <person name="Nielsen K.F."/>
            <person name="Workman M."/>
            <person name="Frisvad J.C."/>
        </authorList>
    </citation>
    <scope>NUCLEOTIDE SEQUENCE [LARGE SCALE GENOMIC DNA]</scope>
    <source>
        <strain evidence="2 3">CBS 141311</strain>
    </source>
</reference>
<dbReference type="AlphaFoldDB" id="A0A1F5L775"/>
<sequence length="193" mass="21224">MAHETPKNIRPLKRFITTHNETGKAIFSNDLPELMPVQKIADGADFSLAYTSDHFPAQLNNKTDITEYSNYLTSPPGIVVSGGTVCRIVDMHPGSLSPMHRTVSLDYGVVLEGEVELVLDSGEVRLLKRGDVAVQRGTNHAWRNVTPDVVDENGVKTGQWARMLYVLQPSEEIEIDGRRLGEVVDGIGVRAST</sequence>
<accession>A0A1F5L775</accession>
<dbReference type="Gene3D" id="2.60.120.10">
    <property type="entry name" value="Jelly Rolls"/>
    <property type="match status" value="1"/>
</dbReference>
<organism evidence="2 3">
    <name type="scientific">Penicillium arizonense</name>
    <dbReference type="NCBI Taxonomy" id="1835702"/>
    <lineage>
        <taxon>Eukaryota</taxon>
        <taxon>Fungi</taxon>
        <taxon>Dikarya</taxon>
        <taxon>Ascomycota</taxon>
        <taxon>Pezizomycotina</taxon>
        <taxon>Eurotiomycetes</taxon>
        <taxon>Eurotiomycetidae</taxon>
        <taxon>Eurotiales</taxon>
        <taxon>Aspergillaceae</taxon>
        <taxon>Penicillium</taxon>
    </lineage>
</organism>
<proteinExistence type="predicted"/>
<gene>
    <name evidence="2" type="ORF">PENARI_c023G12486</name>
</gene>
<dbReference type="SUPFAM" id="SSF51182">
    <property type="entry name" value="RmlC-like cupins"/>
    <property type="match status" value="1"/>
</dbReference>
<dbReference type="InterPro" id="IPR013096">
    <property type="entry name" value="Cupin_2"/>
</dbReference>
<dbReference type="Proteomes" id="UP000177622">
    <property type="component" value="Unassembled WGS sequence"/>
</dbReference>
<evidence type="ECO:0000259" key="1">
    <source>
        <dbReference type="Pfam" id="PF07883"/>
    </source>
</evidence>
<dbReference type="EMBL" id="LXJU01000023">
    <property type="protein sequence ID" value="OGE49073.1"/>
    <property type="molecule type" value="Genomic_DNA"/>
</dbReference>
<dbReference type="RefSeq" id="XP_022484527.1">
    <property type="nucleotide sequence ID" value="XM_022635628.1"/>
</dbReference>
<dbReference type="STRING" id="1835702.A0A1F5L775"/>
<dbReference type="CDD" id="cd02231">
    <property type="entry name" value="cupin_BLL6423-like"/>
    <property type="match status" value="1"/>
</dbReference>
<name>A0A1F5L775_PENAI</name>
<dbReference type="PANTHER" id="PTHR36156">
    <property type="entry name" value="SLR2101 PROTEIN"/>
    <property type="match status" value="1"/>
</dbReference>
<dbReference type="GeneID" id="34580362"/>
<evidence type="ECO:0000313" key="3">
    <source>
        <dbReference type="Proteomes" id="UP000177622"/>
    </source>
</evidence>
<keyword evidence="3" id="KW-1185">Reference proteome</keyword>
<evidence type="ECO:0000313" key="2">
    <source>
        <dbReference type="EMBL" id="OGE49073.1"/>
    </source>
</evidence>
<dbReference type="InterPro" id="IPR011051">
    <property type="entry name" value="RmlC_Cupin_sf"/>
</dbReference>
<feature type="domain" description="Cupin type-2" evidence="1">
    <location>
        <begin position="88"/>
        <end position="147"/>
    </location>
</feature>
<dbReference type="Pfam" id="PF07883">
    <property type="entry name" value="Cupin_2"/>
    <property type="match status" value="1"/>
</dbReference>
<comment type="caution">
    <text evidence="2">The sequence shown here is derived from an EMBL/GenBank/DDBJ whole genome shotgun (WGS) entry which is preliminary data.</text>
</comment>
<dbReference type="InterPro" id="IPR014710">
    <property type="entry name" value="RmlC-like_jellyroll"/>
</dbReference>